<proteinExistence type="inferred from homology"/>
<dbReference type="STRING" id="425104.Ssed_4244"/>
<dbReference type="Pfam" id="PF00004">
    <property type="entry name" value="AAA"/>
    <property type="match status" value="2"/>
</dbReference>
<dbReference type="eggNOG" id="COG0464">
    <property type="taxonomic scope" value="Bacteria"/>
</dbReference>
<dbReference type="KEGG" id="sse:Ssed_4244"/>
<dbReference type="Gene3D" id="3.40.50.300">
    <property type="entry name" value="P-loop containing nucleotide triphosphate hydrolases"/>
    <property type="match status" value="2"/>
</dbReference>
<accession>A8G175</accession>
<dbReference type="SMART" id="SM00382">
    <property type="entry name" value="AAA"/>
    <property type="match status" value="2"/>
</dbReference>
<dbReference type="PANTHER" id="PTHR23073">
    <property type="entry name" value="26S PROTEASOME REGULATORY SUBUNIT"/>
    <property type="match status" value="1"/>
</dbReference>
<evidence type="ECO:0000256" key="2">
    <source>
        <dbReference type="ARBA" id="ARBA00022741"/>
    </source>
</evidence>
<dbReference type="InterPro" id="IPR050221">
    <property type="entry name" value="26S_Proteasome_ATPase"/>
</dbReference>
<reference evidence="5 6" key="1">
    <citation type="submission" date="2007-08" db="EMBL/GenBank/DDBJ databases">
        <title>Complete sequence of Shewanella sediminis HAW-EB3.</title>
        <authorList>
            <consortium name="US DOE Joint Genome Institute"/>
            <person name="Copeland A."/>
            <person name="Lucas S."/>
            <person name="Lapidus A."/>
            <person name="Barry K."/>
            <person name="Glavina del Rio T."/>
            <person name="Dalin E."/>
            <person name="Tice H."/>
            <person name="Pitluck S."/>
            <person name="Chertkov O."/>
            <person name="Brettin T."/>
            <person name="Bruce D."/>
            <person name="Detter J.C."/>
            <person name="Han C."/>
            <person name="Schmutz J."/>
            <person name="Larimer F."/>
            <person name="Land M."/>
            <person name="Hauser L."/>
            <person name="Kyrpides N."/>
            <person name="Kim E."/>
            <person name="Zhao J.-S."/>
            <person name="Richardson P."/>
        </authorList>
    </citation>
    <scope>NUCLEOTIDE SEQUENCE [LARGE SCALE GENOMIC DNA]</scope>
    <source>
        <strain evidence="5 6">HAW-EB3</strain>
    </source>
</reference>
<feature type="domain" description="AAA+ ATPase" evidence="4">
    <location>
        <begin position="237"/>
        <end position="374"/>
    </location>
</feature>
<dbReference type="RefSeq" id="WP_012144577.1">
    <property type="nucleotide sequence ID" value="NC_009831.1"/>
</dbReference>
<gene>
    <name evidence="5" type="ordered locus">Ssed_4244</name>
</gene>
<evidence type="ECO:0000313" key="6">
    <source>
        <dbReference type="Proteomes" id="UP000002015"/>
    </source>
</evidence>
<dbReference type="Proteomes" id="UP000002015">
    <property type="component" value="Chromosome"/>
</dbReference>
<evidence type="ECO:0000313" key="5">
    <source>
        <dbReference type="EMBL" id="ABV38848.1"/>
    </source>
</evidence>
<dbReference type="GO" id="GO:0005524">
    <property type="term" value="F:ATP binding"/>
    <property type="evidence" value="ECO:0007669"/>
    <property type="project" value="UniProtKB-KW"/>
</dbReference>
<dbReference type="AlphaFoldDB" id="A8G175"/>
<keyword evidence="6" id="KW-1185">Reference proteome</keyword>
<dbReference type="SUPFAM" id="SSF52540">
    <property type="entry name" value="P-loop containing nucleoside triphosphate hydrolases"/>
    <property type="match status" value="2"/>
</dbReference>
<dbReference type="CDD" id="cd19481">
    <property type="entry name" value="RecA-like_protease"/>
    <property type="match status" value="1"/>
</dbReference>
<feature type="domain" description="AAA+ ATPase" evidence="4">
    <location>
        <begin position="482"/>
        <end position="611"/>
    </location>
</feature>
<keyword evidence="2" id="KW-0547">Nucleotide-binding</keyword>
<dbReference type="InterPro" id="IPR003593">
    <property type="entry name" value="AAA+_ATPase"/>
</dbReference>
<sequence length="686" mass="77213">MTRIHLEPPFPFDNLIVEASPIRGHQGCATIYAYSALASGYIDNTDLEDLNSRMIKVVCGKGIKLGTGNKLNTLKRHLKKQGLQANTSNLDHNCKLLSQGLELPNDGWKVVRFIAVMNVNRGLFDLINKVLPEDNYANAMFACMFDMPETKLIEVLKALATTGLFDQFFDSSLIDFMNLPQAITSLLLGAKVEYYINLIEPFIQSKPKSELKLRHFSHLECDTLQQFLDISINHSMQGINILLYGLPGTGKTELAKVLADKTQSHLIAIKPVGDEVSEERGQFKKQAFSSNLRLQYLTLVQRLVSPDEKTLLLIDECEDIFEQSISHRGYGKDMLHELMEQNTIPTIWITNHIDVIPHSCIRRFTYVLNVSIPDNRVMESLMDQSFKGLRVSKVFKHQLATLPELTPAHITSAAFVTHNTGLTGKAAEHNIEAMVKSTLTACGHSIHANNYKPQLPFSTEYLNIRKGNQAIGQLEKAINQQCDIRTLLVGPPGTGKTAAVEHLANMSNRELVTIRCSDVLGKYVGESEKNIARIFQEADNNNCILFFDEVDSLLLDRGGLNASWEIQQVNELLTQMECFNQPFFAATNYSERLDRAVMRRFDFKLSFDYLTEKQAQNLFRSVTSTDTLSTQTLDSLCLLKLLTPGDFSILKRRQKLSHFKLTTDECLAILTTENNSKPGNRTIGFK</sequence>
<keyword evidence="3" id="KW-0067">ATP-binding</keyword>
<dbReference type="InterPro" id="IPR003959">
    <property type="entry name" value="ATPase_AAA_core"/>
</dbReference>
<evidence type="ECO:0000259" key="4">
    <source>
        <dbReference type="SMART" id="SM00382"/>
    </source>
</evidence>
<dbReference type="HOGENOM" id="CLU_020632_0_0_6"/>
<dbReference type="InterPro" id="IPR027417">
    <property type="entry name" value="P-loop_NTPase"/>
</dbReference>
<dbReference type="OrthoDB" id="9809379at2"/>
<dbReference type="GO" id="GO:0016887">
    <property type="term" value="F:ATP hydrolysis activity"/>
    <property type="evidence" value="ECO:0007669"/>
    <property type="project" value="InterPro"/>
</dbReference>
<organism evidence="5 6">
    <name type="scientific">Shewanella sediminis (strain HAW-EB3)</name>
    <dbReference type="NCBI Taxonomy" id="425104"/>
    <lineage>
        <taxon>Bacteria</taxon>
        <taxon>Pseudomonadati</taxon>
        <taxon>Pseudomonadota</taxon>
        <taxon>Gammaproteobacteria</taxon>
        <taxon>Alteromonadales</taxon>
        <taxon>Shewanellaceae</taxon>
        <taxon>Shewanella</taxon>
    </lineage>
</organism>
<comment type="similarity">
    <text evidence="1">Belongs to the AAA ATPase family.</text>
</comment>
<dbReference type="EMBL" id="CP000821">
    <property type="protein sequence ID" value="ABV38848.1"/>
    <property type="molecule type" value="Genomic_DNA"/>
</dbReference>
<protein>
    <submittedName>
        <fullName evidence="5">AAA ATPase, central region</fullName>
    </submittedName>
</protein>
<evidence type="ECO:0000256" key="3">
    <source>
        <dbReference type="ARBA" id="ARBA00022840"/>
    </source>
</evidence>
<evidence type="ECO:0000256" key="1">
    <source>
        <dbReference type="ARBA" id="ARBA00006914"/>
    </source>
</evidence>
<name>A8G175_SHESH</name>